<organism evidence="1 2">
    <name type="scientific">Candidatus Segetimicrobium genomatis</name>
    <dbReference type="NCBI Taxonomy" id="2569760"/>
    <lineage>
        <taxon>Bacteria</taxon>
        <taxon>Bacillati</taxon>
        <taxon>Candidatus Sysuimicrobiota</taxon>
        <taxon>Candidatus Sysuimicrobiia</taxon>
        <taxon>Candidatus Sysuimicrobiales</taxon>
        <taxon>Candidatus Segetimicrobiaceae</taxon>
        <taxon>Candidatus Segetimicrobium</taxon>
    </lineage>
</organism>
<proteinExistence type="predicted"/>
<evidence type="ECO:0000313" key="1">
    <source>
        <dbReference type="EMBL" id="TMI84037.1"/>
    </source>
</evidence>
<evidence type="ECO:0008006" key="3">
    <source>
        <dbReference type="Google" id="ProtNLM"/>
    </source>
</evidence>
<sequence length="117" mass="12837">MAIGVERIPAGIRVPSAMPRMVRVHQRFPRPRLDDVPAAVRAEMRRLDLRTRVRPRARIAVTAGSRGIRDIVPVLRTVVDELRTAGADPLLIAAMGSHGGGTDEGQRRLLEHLGITP</sequence>
<dbReference type="Gene3D" id="3.40.50.11440">
    <property type="match status" value="1"/>
</dbReference>
<reference evidence="1 2" key="1">
    <citation type="journal article" date="2019" name="Nat. Microbiol.">
        <title>Mediterranean grassland soil C-N compound turnover is dependent on rainfall and depth, and is mediated by genomically divergent microorganisms.</title>
        <authorList>
            <person name="Diamond S."/>
            <person name="Andeer P.F."/>
            <person name="Li Z."/>
            <person name="Crits-Christoph A."/>
            <person name="Burstein D."/>
            <person name="Anantharaman K."/>
            <person name="Lane K.R."/>
            <person name="Thomas B.C."/>
            <person name="Pan C."/>
            <person name="Northen T.R."/>
            <person name="Banfield J.F."/>
        </authorList>
    </citation>
    <scope>NUCLEOTIDE SEQUENCE [LARGE SCALE GENOMIC DNA]</scope>
    <source>
        <strain evidence="1">NP_6</strain>
    </source>
</reference>
<dbReference type="EMBL" id="VBAN01000081">
    <property type="protein sequence ID" value="TMI84037.1"/>
    <property type="molecule type" value="Genomic_DNA"/>
</dbReference>
<feature type="non-terminal residue" evidence="1">
    <location>
        <position position="117"/>
    </location>
</feature>
<name>A0A537JKH5_9BACT</name>
<comment type="caution">
    <text evidence="1">The sequence shown here is derived from an EMBL/GenBank/DDBJ whole genome shotgun (WGS) entry which is preliminary data.</text>
</comment>
<gene>
    <name evidence="1" type="ORF">E6H03_02705</name>
</gene>
<dbReference type="AlphaFoldDB" id="A0A537JKH5"/>
<protein>
    <recommendedName>
        <fullName evidence="3">DUF2088 domain-containing protein</fullName>
    </recommendedName>
</protein>
<accession>A0A537JKH5</accession>
<dbReference type="Proteomes" id="UP000318093">
    <property type="component" value="Unassembled WGS sequence"/>
</dbReference>
<evidence type="ECO:0000313" key="2">
    <source>
        <dbReference type="Proteomes" id="UP000318093"/>
    </source>
</evidence>